<feature type="compositionally biased region" description="Polar residues" evidence="4">
    <location>
        <begin position="841"/>
        <end position="854"/>
    </location>
</feature>
<dbReference type="Proteomes" id="UP000030764">
    <property type="component" value="Unassembled WGS sequence"/>
</dbReference>
<dbReference type="AlphaFoldDB" id="A0A085LTL8"/>
<feature type="coiled-coil region" evidence="3">
    <location>
        <begin position="701"/>
        <end position="834"/>
    </location>
</feature>
<proteinExistence type="inferred from homology"/>
<feature type="coiled-coil region" evidence="3">
    <location>
        <begin position="35"/>
        <end position="97"/>
    </location>
</feature>
<dbReference type="Proteomes" id="UP000030758">
    <property type="component" value="Unassembled WGS sequence"/>
</dbReference>
<feature type="coiled-coil region" evidence="3">
    <location>
        <begin position="431"/>
        <end position="465"/>
    </location>
</feature>
<sequence length="889" mass="100649">MTGLDKPAYRDTVVSSRWNRVLSAMEEGELSVDGLDKLKREVSRLTCELDEANHQKIQAAQYGLQVLEEKQLLQAKFEELENSYELNKQELVIAKEALSHYQAQNKEVAKHGVQHEEILLAETASRESELLVQINCLEQDFKSSSQELSRCKSELQQLQELQDALKTEKQILDGQARAMKKEIEEMKLREQRMIGEYSELEEENVMLQKQASELAHEVGFSDINEEDILELLESHDEELSNKDLMEMEQQLAEEEESDKTEDPEQTRTLTTKDFSEAFQLLDRGMAIFTEKDPQRERSAKLSSARSAQIDIDSVKYELEKIHDEAQLLRFQKDESAKLREIAEKQIEEALHSLQQEREHRLALKKELDELRNAGNLNSNLSSLAHSVLGLGPFDSEAENDSVLRQLQASIYSENKSGKQVDLFSEVHSARYEQLESQLKLVSKEKDDAESQLQELRKQMNAVIDTINKNVIDIISLLCDDVTEHNRVGLNDGDSLLAALEKEFAGITELIKPLLSVGQSKSDVALTKTIPCESNQLLQEDLRTLLVYTAQTKCTLMSALAEVSNVSETLAQFYHHVCTRLDMTPDLVMLDHTKEASLSKSESFEIPYGEVTFNESIGGIDTAPASSNKSEDFGAFMSSSNGILRSLIQKLKSEYGKGLADADLQIVDIVKDQISSLTKAVDNAIQKDAQNDQRFSRSRQDMEELDQQNVRLRSLLSAKREQIATLRAVLRSNKQTAETVLQQLRQRYGTEKQAVNATMKKLRDELKTLKEDAATFASVRAMFTARCSEYQAQIEDYQRQLAAAEEEKKTVNSLLRMAIQQKLALTQRLEDLEMDRERNNMRRQTGAKTQARSVNSAGSAASRSHHGPSNQSALGASSFRPLSVRQRRDH</sequence>
<dbReference type="GO" id="GO:0034452">
    <property type="term" value="F:dynactin binding"/>
    <property type="evidence" value="ECO:0007669"/>
    <property type="project" value="TreeGrafter"/>
</dbReference>
<dbReference type="InterPro" id="IPR018477">
    <property type="entry name" value="BICD"/>
</dbReference>
<comment type="similarity">
    <text evidence="1">Belongs to the BicD family.</text>
</comment>
<feature type="region of interest" description="Disordered" evidence="4">
    <location>
        <begin position="249"/>
        <end position="268"/>
    </location>
</feature>
<keyword evidence="7" id="KW-1185">Reference proteome</keyword>
<dbReference type="PANTHER" id="PTHR31233">
    <property type="entry name" value="BICAUDAL D FAMILY MEMBER"/>
    <property type="match status" value="1"/>
</dbReference>
<evidence type="ECO:0000256" key="3">
    <source>
        <dbReference type="SAM" id="Coils"/>
    </source>
</evidence>
<keyword evidence="2 3" id="KW-0175">Coiled coil</keyword>
<dbReference type="GO" id="GO:0008093">
    <property type="term" value="F:cytoskeletal anchor activity"/>
    <property type="evidence" value="ECO:0007669"/>
    <property type="project" value="InterPro"/>
</dbReference>
<dbReference type="GO" id="GO:0070507">
    <property type="term" value="P:regulation of microtubule cytoskeleton organization"/>
    <property type="evidence" value="ECO:0007669"/>
    <property type="project" value="TreeGrafter"/>
</dbReference>
<dbReference type="EMBL" id="KL363297">
    <property type="protein sequence ID" value="KFD48314.1"/>
    <property type="molecule type" value="Genomic_DNA"/>
</dbReference>
<evidence type="ECO:0000313" key="6">
    <source>
        <dbReference type="EMBL" id="KFD64481.1"/>
    </source>
</evidence>
<dbReference type="GO" id="GO:0005794">
    <property type="term" value="C:Golgi apparatus"/>
    <property type="evidence" value="ECO:0007669"/>
    <property type="project" value="TreeGrafter"/>
</dbReference>
<dbReference type="Gene3D" id="6.10.250.2470">
    <property type="match status" value="1"/>
</dbReference>
<dbReference type="Pfam" id="PF09730">
    <property type="entry name" value="BicD"/>
    <property type="match status" value="3"/>
</dbReference>
<reference evidence="5 7" key="1">
    <citation type="journal article" date="2014" name="Nat. Genet.">
        <title>Genome and transcriptome of the porcine whipworm Trichuris suis.</title>
        <authorList>
            <person name="Jex A.R."/>
            <person name="Nejsum P."/>
            <person name="Schwarz E.M."/>
            <person name="Hu L."/>
            <person name="Young N.D."/>
            <person name="Hall R.S."/>
            <person name="Korhonen P.K."/>
            <person name="Liao S."/>
            <person name="Thamsborg S."/>
            <person name="Xia J."/>
            <person name="Xu P."/>
            <person name="Wang S."/>
            <person name="Scheerlinck J.P."/>
            <person name="Hofmann A."/>
            <person name="Sternberg P.W."/>
            <person name="Wang J."/>
            <person name="Gasser R.B."/>
        </authorList>
    </citation>
    <scope>NUCLEOTIDE SEQUENCE [LARGE SCALE GENOMIC DNA]</scope>
    <source>
        <strain evidence="6">DCEP-RM93F</strain>
        <strain evidence="5">DCEP-RM93M</strain>
    </source>
</reference>
<evidence type="ECO:0000313" key="7">
    <source>
        <dbReference type="Proteomes" id="UP000030764"/>
    </source>
</evidence>
<evidence type="ECO:0008006" key="8">
    <source>
        <dbReference type="Google" id="ProtNLM"/>
    </source>
</evidence>
<evidence type="ECO:0000313" key="5">
    <source>
        <dbReference type="EMBL" id="KFD48314.1"/>
    </source>
</evidence>
<accession>A0A085LTL8</accession>
<evidence type="ECO:0000256" key="2">
    <source>
        <dbReference type="ARBA" id="ARBA00023054"/>
    </source>
</evidence>
<organism evidence="5 7">
    <name type="scientific">Trichuris suis</name>
    <name type="common">pig whipworm</name>
    <dbReference type="NCBI Taxonomy" id="68888"/>
    <lineage>
        <taxon>Eukaryota</taxon>
        <taxon>Metazoa</taxon>
        <taxon>Ecdysozoa</taxon>
        <taxon>Nematoda</taxon>
        <taxon>Enoplea</taxon>
        <taxon>Dorylaimia</taxon>
        <taxon>Trichinellida</taxon>
        <taxon>Trichuridae</taxon>
        <taxon>Trichuris</taxon>
    </lineage>
</organism>
<evidence type="ECO:0000256" key="4">
    <source>
        <dbReference type="SAM" id="MobiDB-lite"/>
    </source>
</evidence>
<dbReference type="GO" id="GO:0070840">
    <property type="term" value="F:dynein complex binding"/>
    <property type="evidence" value="ECO:0007669"/>
    <property type="project" value="InterPro"/>
</dbReference>
<feature type="region of interest" description="Disordered" evidence="4">
    <location>
        <begin position="835"/>
        <end position="889"/>
    </location>
</feature>
<dbReference type="GO" id="GO:0005829">
    <property type="term" value="C:cytosol"/>
    <property type="evidence" value="ECO:0007669"/>
    <property type="project" value="TreeGrafter"/>
</dbReference>
<feature type="coiled-coil region" evidence="3">
    <location>
        <begin position="339"/>
        <end position="373"/>
    </location>
</feature>
<dbReference type="GO" id="GO:0072393">
    <property type="term" value="P:microtubule anchoring at microtubule organizing center"/>
    <property type="evidence" value="ECO:0007669"/>
    <property type="project" value="TreeGrafter"/>
</dbReference>
<gene>
    <name evidence="5" type="ORF">M513_10806</name>
    <name evidence="6" type="ORF">M514_10806</name>
</gene>
<evidence type="ECO:0000256" key="1">
    <source>
        <dbReference type="ARBA" id="ARBA00010061"/>
    </source>
</evidence>
<dbReference type="PANTHER" id="PTHR31233:SF6">
    <property type="entry name" value="PROTEIN BICAUDAL D"/>
    <property type="match status" value="1"/>
</dbReference>
<dbReference type="EMBL" id="KL367555">
    <property type="protein sequence ID" value="KFD64481.1"/>
    <property type="molecule type" value="Genomic_DNA"/>
</dbReference>
<name>A0A085LTL8_9BILA</name>
<protein>
    <recommendedName>
        <fullName evidence="8">Protein bicaudal D</fullName>
    </recommendedName>
</protein>